<dbReference type="InterPro" id="IPR001867">
    <property type="entry name" value="OmpR/PhoB-type_DNA-bd"/>
</dbReference>
<feature type="region of interest" description="Disordered" evidence="6">
    <location>
        <begin position="1307"/>
        <end position="1330"/>
    </location>
</feature>
<evidence type="ECO:0000256" key="1">
    <source>
        <dbReference type="ARBA" id="ARBA00022574"/>
    </source>
</evidence>
<dbReference type="SMART" id="SM00320">
    <property type="entry name" value="WD40"/>
    <property type="match status" value="3"/>
</dbReference>
<organism evidence="8 9">
    <name type="scientific">Amycolatopsis balhimycina DSM 5908</name>
    <dbReference type="NCBI Taxonomy" id="1081091"/>
    <lineage>
        <taxon>Bacteria</taxon>
        <taxon>Bacillati</taxon>
        <taxon>Actinomycetota</taxon>
        <taxon>Actinomycetes</taxon>
        <taxon>Pseudonocardiales</taxon>
        <taxon>Pseudonocardiaceae</taxon>
        <taxon>Amycolatopsis</taxon>
    </lineage>
</organism>
<dbReference type="PROSITE" id="PS00678">
    <property type="entry name" value="WD_REPEATS_1"/>
    <property type="match status" value="1"/>
</dbReference>
<evidence type="ECO:0000256" key="2">
    <source>
        <dbReference type="ARBA" id="ARBA00022737"/>
    </source>
</evidence>
<accession>A0A428W4C2</accession>
<dbReference type="InterPro" id="IPR036322">
    <property type="entry name" value="WD40_repeat_dom_sf"/>
</dbReference>
<dbReference type="SMART" id="SM00862">
    <property type="entry name" value="Trans_reg_C"/>
    <property type="match status" value="1"/>
</dbReference>
<name>A0A428W4C2_AMYBA</name>
<dbReference type="InterPro" id="IPR001680">
    <property type="entry name" value="WD40_rpt"/>
</dbReference>
<dbReference type="GO" id="GO:0005829">
    <property type="term" value="C:cytosol"/>
    <property type="evidence" value="ECO:0007669"/>
    <property type="project" value="UniProtKB-ARBA"/>
</dbReference>
<dbReference type="Pfam" id="PF13191">
    <property type="entry name" value="AAA_16"/>
    <property type="match status" value="1"/>
</dbReference>
<evidence type="ECO:0000259" key="7">
    <source>
        <dbReference type="PROSITE" id="PS51755"/>
    </source>
</evidence>
<dbReference type="InterPro" id="IPR019775">
    <property type="entry name" value="WD40_repeat_CS"/>
</dbReference>
<dbReference type="PROSITE" id="PS50082">
    <property type="entry name" value="WD_REPEATS_2"/>
    <property type="match status" value="1"/>
</dbReference>
<dbReference type="GO" id="GO:0006355">
    <property type="term" value="P:regulation of DNA-templated transcription"/>
    <property type="evidence" value="ECO:0007669"/>
    <property type="project" value="InterPro"/>
</dbReference>
<keyword evidence="3 5" id="KW-0238">DNA-binding</keyword>
<dbReference type="Gene3D" id="1.10.10.10">
    <property type="entry name" value="Winged helix-like DNA-binding domain superfamily/Winged helix DNA-binding domain"/>
    <property type="match status" value="1"/>
</dbReference>
<proteinExistence type="predicted"/>
<dbReference type="SUPFAM" id="SSF46894">
    <property type="entry name" value="C-terminal effector domain of the bipartite response regulators"/>
    <property type="match status" value="1"/>
</dbReference>
<feature type="repeat" description="WD" evidence="4">
    <location>
        <begin position="1783"/>
        <end position="1805"/>
    </location>
</feature>
<dbReference type="PROSITE" id="PS51755">
    <property type="entry name" value="OMPR_PHOB"/>
    <property type="match status" value="1"/>
</dbReference>
<feature type="compositionally biased region" description="Polar residues" evidence="6">
    <location>
        <begin position="1310"/>
        <end position="1322"/>
    </location>
</feature>
<dbReference type="GO" id="GO:0000160">
    <property type="term" value="P:phosphorelay signal transduction system"/>
    <property type="evidence" value="ECO:0007669"/>
    <property type="project" value="InterPro"/>
</dbReference>
<dbReference type="GO" id="GO:0003677">
    <property type="term" value="F:DNA binding"/>
    <property type="evidence" value="ECO:0007669"/>
    <property type="project" value="UniProtKB-UniRule"/>
</dbReference>
<dbReference type="SUPFAM" id="SSF50978">
    <property type="entry name" value="WD40 repeat-like"/>
    <property type="match status" value="1"/>
</dbReference>
<dbReference type="RefSeq" id="WP_084641987.1">
    <property type="nucleotide sequence ID" value="NZ_QHHU01000063.1"/>
</dbReference>
<dbReference type="OrthoDB" id="218695at2"/>
<reference evidence="8 9" key="1">
    <citation type="submission" date="2018-05" db="EMBL/GenBank/DDBJ databases">
        <title>Evolution of GPA BGCs.</title>
        <authorList>
            <person name="Waglechner N."/>
            <person name="Wright G.D."/>
        </authorList>
    </citation>
    <scope>NUCLEOTIDE SEQUENCE [LARGE SCALE GENOMIC DNA]</scope>
    <source>
        <strain evidence="8 9">DSM 5908</strain>
    </source>
</reference>
<dbReference type="Gene3D" id="3.40.50.300">
    <property type="entry name" value="P-loop containing nucleotide triphosphate hydrolases"/>
    <property type="match status" value="1"/>
</dbReference>
<dbReference type="PANTHER" id="PTHR35807:SF1">
    <property type="entry name" value="TRANSCRIPTIONAL REGULATOR REDD"/>
    <property type="match status" value="1"/>
</dbReference>
<dbReference type="InterPro" id="IPR027417">
    <property type="entry name" value="P-loop_NTPase"/>
</dbReference>
<dbReference type="Pfam" id="PF00400">
    <property type="entry name" value="WD40"/>
    <property type="match status" value="1"/>
</dbReference>
<keyword evidence="9" id="KW-1185">Reference proteome</keyword>
<dbReference type="InterPro" id="IPR051677">
    <property type="entry name" value="AfsR-DnrI-RedD_regulator"/>
</dbReference>
<evidence type="ECO:0000313" key="9">
    <source>
        <dbReference type="Proteomes" id="UP000286716"/>
    </source>
</evidence>
<dbReference type="InterPro" id="IPR041664">
    <property type="entry name" value="AAA_16"/>
</dbReference>
<dbReference type="InterPro" id="IPR015943">
    <property type="entry name" value="WD40/YVTN_repeat-like_dom_sf"/>
</dbReference>
<gene>
    <name evidence="8" type="ORF">DMA12_34985</name>
</gene>
<evidence type="ECO:0000256" key="5">
    <source>
        <dbReference type="PROSITE-ProRule" id="PRU01091"/>
    </source>
</evidence>
<dbReference type="InterPro" id="IPR036388">
    <property type="entry name" value="WH-like_DNA-bd_sf"/>
</dbReference>
<evidence type="ECO:0000256" key="6">
    <source>
        <dbReference type="SAM" id="MobiDB-lite"/>
    </source>
</evidence>
<evidence type="ECO:0000313" key="8">
    <source>
        <dbReference type="EMBL" id="RSM37952.1"/>
    </source>
</evidence>
<dbReference type="SUPFAM" id="SSF101908">
    <property type="entry name" value="Putative isomerase YbhE"/>
    <property type="match status" value="1"/>
</dbReference>
<dbReference type="Proteomes" id="UP000286716">
    <property type="component" value="Unassembled WGS sequence"/>
</dbReference>
<dbReference type="SUPFAM" id="SSF52540">
    <property type="entry name" value="P-loop containing nucleoside triphosphate hydrolases"/>
    <property type="match status" value="1"/>
</dbReference>
<dbReference type="PANTHER" id="PTHR35807">
    <property type="entry name" value="TRANSCRIPTIONAL REGULATOR REDD-RELATED"/>
    <property type="match status" value="1"/>
</dbReference>
<feature type="DNA-binding region" description="OmpR/PhoB-type" evidence="5">
    <location>
        <begin position="1"/>
        <end position="90"/>
    </location>
</feature>
<sequence>MEIRILGRPGLLDDSGRPVKLPQKVMTILSVLVVHLDRRVRTDDIIAWVWDEAPGRTTVYRYISTLRKTLTEVSGGSAELHRLMGYQMLTLPDNRVVDHQRFLAHLAAAQGEIDDELALNHLAAALGEVEGQPLEGLQGQHLSRLRQRLVVDVRQAQSQQARRLLAVGRPGEAAEKLDMQLLLPGPVDHGLLLLWVEAMVAAGRRAEVAEGVEHRLGGRPLGADLADQLRRVLAAPIEKAGQILGVNEDRRRWEVVFEPEQVLRENPAPCELLQAEYHVVDFDRPDNALQHLGAWLDDPVPVSVRVLTGPSGGGKTRLGIELVRRAQEQGWRAGFVRAGVESGLLARAVTESGPLLLVVDYAEARTGQILAVVTAIGAQRGRGGNFRLLLLARAVGPWLKTLRRETAPGLLDVLGRMAVEPVAPLPTGARLQQFHRATTAFLPKVSSADPDAVVVPPDLDDDRYDRFLDVHAAALAAVLDTVAAEPTSVADAPLERIKVHEERYWLASAEARGLFSRHRGRIAEPKIGWPGRRSAPESSGNASVLWHDMGERVRGWPGREVSVSARRALSIGVARFEHHEPLDFAPELVREFSDVLAKVNYDVDKHPAESLDGRQLGELVDEVLTAGQSDDLIIVHIVSHGELTDGDATVFALGSEGARHADNSIAHWLTMQQQPGRPTALFLLDLCSAGTVARLPWQTRLEGAPRAWVIAACSPNETAYDGRFSQATIAVLCALAAGELDVDPSLEYVPLHIVARAIRQEVNRLAAEADAYDQQVTASLVDLSADVEPPFFANPAYSPHPRLRLRAAVEPAVLPFLDDLDEGLDARHFLDRATGLGGLAGSAADFVGCFTGRDQELRRISPWLNGHGNGSLYVVTGSPGSGKSALLGVLVCAAHPALRDATEAIWNRVAQAPLPITSLAAVHARQRGLAAIVATIARQLSLPEGMGPAELVTKLRGTHSTVIVVDALDEADDPTRIMSELLLPLTQEGEPGSPVRLLVGVRDYEQFVPLFERAVVVDLDDVDQDVLENDLHVYITGLLRATRAYRPHGAVVGAFAHAAAGALAAPDETERRRWGPFLVAGLYTRHLVASDDVITDATRAAELGACVPLDLPGVLELDLSVQRDQPWLAVVLLALAHARGAGMPVSVLARVVPALRPQEPVPTVAEIRAALTAGKFYIRQSLDDDHSNIYRLFHQGLADTLLGQGGHEDACRLFDALLYSLGPSEYRDWDAAEPYLLRHITEHAREAGCESEVLDDPGLLLNPRYFEVLGDNQFSGVRSPAELALAAVRAGRPELARRAANLRNRPPLTWQPQWSIGTQGESPGSEPGLKGAVTAAAISPSGTSLVTVGPAGLRTWVWPLDEKPVLSSVAPTLVGNLVTMSPTGGDFLVAAGANLEWWREGIWHSAYVDARVVVTSVTFDGFYICVTEKGQFIRIGVKGPEKILEVEGGLGSDWDVAVSGSVSAAVCLLADGQARLIDFGRSGRSSYSLAGRARSVALGSDGASVALGTADGKVGTLRWGETGVANYARVIRGAVTALAFSDDCSLLAAGSDIGEVTVIDMAQNIVWTGRLSKVAITDLAVAAPYGRVVAVDEDGAAYLSAQNESWRLSAGSPPAVRPVDGGPFDSGSENRQFVTTFATTSPTGGNQVFVGYADGQWRMVDPGGRTRRLKSSAVRFDSAIEEIIPTVVGGKAAFLITTENGVWLQSRRSDDSVELDPSSAFVEDVKRGSRPSADLVVGDQLVHITAGRDAVLITGPDGGTQTVGDHRGVRAIHCTYVDSRPVVFSGGSDGQVRVWDLVKRELSDVIEIGRPIWKISTLAGPRLLVGAGGELLQFAYRARGTA</sequence>
<protein>
    <recommendedName>
        <fullName evidence="7">OmpR/PhoB-type domain-containing protein</fullName>
    </recommendedName>
</protein>
<keyword evidence="1 4" id="KW-0853">WD repeat</keyword>
<dbReference type="Pfam" id="PF00486">
    <property type="entry name" value="Trans_reg_C"/>
    <property type="match status" value="1"/>
</dbReference>
<dbReference type="Gene3D" id="2.130.10.10">
    <property type="entry name" value="YVTN repeat-like/Quinoprotein amine dehydrogenase"/>
    <property type="match status" value="1"/>
</dbReference>
<feature type="domain" description="OmpR/PhoB-type" evidence="7">
    <location>
        <begin position="1"/>
        <end position="90"/>
    </location>
</feature>
<dbReference type="Gene3D" id="3.40.50.1460">
    <property type="match status" value="1"/>
</dbReference>
<evidence type="ECO:0000256" key="3">
    <source>
        <dbReference type="ARBA" id="ARBA00023125"/>
    </source>
</evidence>
<dbReference type="EMBL" id="QHHU01000063">
    <property type="protein sequence ID" value="RSM37952.1"/>
    <property type="molecule type" value="Genomic_DNA"/>
</dbReference>
<comment type="caution">
    <text evidence="8">The sequence shown here is derived from an EMBL/GenBank/DDBJ whole genome shotgun (WGS) entry which is preliminary data.</text>
</comment>
<keyword evidence="2" id="KW-0677">Repeat</keyword>
<dbReference type="InterPro" id="IPR016032">
    <property type="entry name" value="Sig_transdc_resp-reg_C-effctor"/>
</dbReference>
<evidence type="ECO:0000256" key="4">
    <source>
        <dbReference type="PROSITE-ProRule" id="PRU00221"/>
    </source>
</evidence>